<organism evidence="2 3">
    <name type="scientific">Bradyrhizobium canariense</name>
    <dbReference type="NCBI Taxonomy" id="255045"/>
    <lineage>
        <taxon>Bacteria</taxon>
        <taxon>Pseudomonadati</taxon>
        <taxon>Pseudomonadota</taxon>
        <taxon>Alphaproteobacteria</taxon>
        <taxon>Hyphomicrobiales</taxon>
        <taxon>Nitrobacteraceae</taxon>
        <taxon>Bradyrhizobium</taxon>
    </lineage>
</organism>
<protein>
    <submittedName>
        <fullName evidence="2">Uncharacterized protein</fullName>
    </submittedName>
</protein>
<gene>
    <name evidence="2" type="ORF">BSZ18_00015</name>
</gene>
<feature type="region of interest" description="Disordered" evidence="1">
    <location>
        <begin position="17"/>
        <end position="67"/>
    </location>
</feature>
<evidence type="ECO:0000256" key="1">
    <source>
        <dbReference type="SAM" id="MobiDB-lite"/>
    </source>
</evidence>
<name>A0A1X3HHD4_9BRAD</name>
<dbReference type="EMBL" id="NAFI01000010">
    <property type="protein sequence ID" value="OSJ20802.1"/>
    <property type="molecule type" value="Genomic_DNA"/>
</dbReference>
<feature type="non-terminal residue" evidence="2">
    <location>
        <position position="67"/>
    </location>
</feature>
<reference evidence="2 3" key="1">
    <citation type="submission" date="2017-03" db="EMBL/GenBank/DDBJ databases">
        <title>Whole genome sequences of fourteen strains of Bradyrhizobium canariense and one strain of Bradyrhizobium japonicum isolated from Lupinus (Papilionoideae: Genisteae) species in Algeria.</title>
        <authorList>
            <person name="Crovadore J."/>
            <person name="Chekireb D."/>
            <person name="Brachmann A."/>
            <person name="Chablais R."/>
            <person name="Cochard B."/>
            <person name="Lefort F."/>
        </authorList>
    </citation>
    <scope>NUCLEOTIDE SEQUENCE [LARGE SCALE GENOMIC DNA]</scope>
    <source>
        <strain evidence="2 3">UBMA195</strain>
    </source>
</reference>
<accession>A0A1X3HHD4</accession>
<proteinExistence type="predicted"/>
<dbReference type="Proteomes" id="UP000193553">
    <property type="component" value="Unassembled WGS sequence"/>
</dbReference>
<evidence type="ECO:0000313" key="3">
    <source>
        <dbReference type="Proteomes" id="UP000193553"/>
    </source>
</evidence>
<sequence length="67" mass="7986">MGLSVVGPERCIREGSWPSSPRNWKAPSPCASRRRRSPRFGRRRKPQRRSLRRLRPHRPRHLSLIHI</sequence>
<evidence type="ECO:0000313" key="2">
    <source>
        <dbReference type="EMBL" id="OSJ20802.1"/>
    </source>
</evidence>
<comment type="caution">
    <text evidence="2">The sequence shown here is derived from an EMBL/GenBank/DDBJ whole genome shotgun (WGS) entry which is preliminary data.</text>
</comment>
<dbReference type="AlphaFoldDB" id="A0A1X3HHD4"/>
<feature type="compositionally biased region" description="Basic residues" evidence="1">
    <location>
        <begin position="32"/>
        <end position="67"/>
    </location>
</feature>